<dbReference type="GO" id="GO:0006355">
    <property type="term" value="P:regulation of DNA-templated transcription"/>
    <property type="evidence" value="ECO:0007669"/>
    <property type="project" value="InterPro"/>
</dbReference>
<evidence type="ECO:0000259" key="9">
    <source>
        <dbReference type="PROSITE" id="PS50110"/>
    </source>
</evidence>
<dbReference type="SMART" id="SM00448">
    <property type="entry name" value="REC"/>
    <property type="match status" value="1"/>
</dbReference>
<dbReference type="GO" id="GO:0032993">
    <property type="term" value="C:protein-DNA complex"/>
    <property type="evidence" value="ECO:0007669"/>
    <property type="project" value="TreeGrafter"/>
</dbReference>
<dbReference type="Gene3D" id="1.10.10.10">
    <property type="entry name" value="Winged helix-like DNA-binding domain superfamily/Winged helix DNA-binding domain"/>
    <property type="match status" value="1"/>
</dbReference>
<feature type="DNA-binding region" description="OmpR/PhoB-type" evidence="8">
    <location>
        <begin position="122"/>
        <end position="217"/>
    </location>
</feature>
<evidence type="ECO:0000256" key="2">
    <source>
        <dbReference type="ARBA" id="ARBA00022553"/>
    </source>
</evidence>
<dbReference type="Gene3D" id="6.10.250.690">
    <property type="match status" value="1"/>
</dbReference>
<feature type="domain" description="OmpR/PhoB-type" evidence="10">
    <location>
        <begin position="122"/>
        <end position="217"/>
    </location>
</feature>
<dbReference type="Pfam" id="PF00486">
    <property type="entry name" value="Trans_reg_C"/>
    <property type="match status" value="1"/>
</dbReference>
<dbReference type="AlphaFoldDB" id="A0A1M5WAX7"/>
<dbReference type="SMART" id="SM00862">
    <property type="entry name" value="Trans_reg_C"/>
    <property type="match status" value="1"/>
</dbReference>
<evidence type="ECO:0000313" key="11">
    <source>
        <dbReference type="EMBL" id="SHH84655.1"/>
    </source>
</evidence>
<evidence type="ECO:0000259" key="10">
    <source>
        <dbReference type="PROSITE" id="PS51755"/>
    </source>
</evidence>
<sequence length="217" mass="24957">MVRILIVEDEKPISDLIKMSLGDAGYECFCAYDGEQAADMIEANHFDLAILDIMLPKINGYDLLEYIQPYDIPVIFLTAKSDVTDKVKGLKLGAEDYLTKPFEIVELLARVETVLRRYDKHKRFIELFDIKIDTLSRVVTKSGKTVNLTAKEYDLLLLFINNKNIALFRSNISMKVWGEDFVGESRTIDLHVQRMRQKLGLKDKIVAVYKVGYRLEV</sequence>
<dbReference type="PANTHER" id="PTHR48111:SF40">
    <property type="entry name" value="PHOSPHATE REGULON TRANSCRIPTIONAL REGULATORY PROTEIN PHOB"/>
    <property type="match status" value="1"/>
</dbReference>
<keyword evidence="12" id="KW-1185">Reference proteome</keyword>
<keyword evidence="3" id="KW-0902">Two-component regulatory system</keyword>
<accession>A0A1M5WAX7</accession>
<dbReference type="GO" id="GO:0000156">
    <property type="term" value="F:phosphorelay response regulator activity"/>
    <property type="evidence" value="ECO:0007669"/>
    <property type="project" value="TreeGrafter"/>
</dbReference>
<dbReference type="FunFam" id="3.40.50.2300:FF:000001">
    <property type="entry name" value="DNA-binding response regulator PhoB"/>
    <property type="match status" value="1"/>
</dbReference>
<dbReference type="CDD" id="cd00383">
    <property type="entry name" value="trans_reg_C"/>
    <property type="match status" value="1"/>
</dbReference>
<evidence type="ECO:0000256" key="7">
    <source>
        <dbReference type="PROSITE-ProRule" id="PRU00169"/>
    </source>
</evidence>
<dbReference type="PROSITE" id="PS51755">
    <property type="entry name" value="OMPR_PHOB"/>
    <property type="match status" value="1"/>
</dbReference>
<dbReference type="InterPro" id="IPR001789">
    <property type="entry name" value="Sig_transdc_resp-reg_receiver"/>
</dbReference>
<dbReference type="PROSITE" id="PS50110">
    <property type="entry name" value="RESPONSE_REGULATORY"/>
    <property type="match status" value="1"/>
</dbReference>
<organism evidence="11 12">
    <name type="scientific">Virgibacillus chiguensis</name>
    <dbReference type="NCBI Taxonomy" id="411959"/>
    <lineage>
        <taxon>Bacteria</taxon>
        <taxon>Bacillati</taxon>
        <taxon>Bacillota</taxon>
        <taxon>Bacilli</taxon>
        <taxon>Bacillales</taxon>
        <taxon>Bacillaceae</taxon>
        <taxon>Virgibacillus</taxon>
    </lineage>
</organism>
<evidence type="ECO:0000313" key="12">
    <source>
        <dbReference type="Proteomes" id="UP000184079"/>
    </source>
</evidence>
<evidence type="ECO:0000256" key="5">
    <source>
        <dbReference type="ARBA" id="ARBA00023125"/>
    </source>
</evidence>
<dbReference type="RefSeq" id="WP_073011674.1">
    <property type="nucleotide sequence ID" value="NZ_FQXD01000015.1"/>
</dbReference>
<dbReference type="SUPFAM" id="SSF52172">
    <property type="entry name" value="CheY-like"/>
    <property type="match status" value="1"/>
</dbReference>
<dbReference type="InterPro" id="IPR001867">
    <property type="entry name" value="OmpR/PhoB-type_DNA-bd"/>
</dbReference>
<dbReference type="Pfam" id="PF00072">
    <property type="entry name" value="Response_reg"/>
    <property type="match status" value="1"/>
</dbReference>
<name>A0A1M5WAX7_9BACI</name>
<dbReference type="GO" id="GO:0000976">
    <property type="term" value="F:transcription cis-regulatory region binding"/>
    <property type="evidence" value="ECO:0007669"/>
    <property type="project" value="TreeGrafter"/>
</dbReference>
<dbReference type="Proteomes" id="UP000184079">
    <property type="component" value="Unassembled WGS sequence"/>
</dbReference>
<keyword evidence="6" id="KW-0804">Transcription</keyword>
<dbReference type="PANTHER" id="PTHR48111">
    <property type="entry name" value="REGULATOR OF RPOS"/>
    <property type="match status" value="1"/>
</dbReference>
<gene>
    <name evidence="11" type="ORF">SAMN05421807_11594</name>
</gene>
<evidence type="ECO:0000256" key="1">
    <source>
        <dbReference type="ARBA" id="ARBA00004496"/>
    </source>
</evidence>
<dbReference type="OrthoDB" id="9778712at2"/>
<dbReference type="Gene3D" id="3.40.50.2300">
    <property type="match status" value="1"/>
</dbReference>
<evidence type="ECO:0000256" key="4">
    <source>
        <dbReference type="ARBA" id="ARBA00023015"/>
    </source>
</evidence>
<dbReference type="EMBL" id="FQXD01000015">
    <property type="protein sequence ID" value="SHH84655.1"/>
    <property type="molecule type" value="Genomic_DNA"/>
</dbReference>
<dbReference type="CDD" id="cd17574">
    <property type="entry name" value="REC_OmpR"/>
    <property type="match status" value="1"/>
</dbReference>
<keyword evidence="4" id="KW-0805">Transcription regulation</keyword>
<dbReference type="GO" id="GO:0005829">
    <property type="term" value="C:cytosol"/>
    <property type="evidence" value="ECO:0007669"/>
    <property type="project" value="TreeGrafter"/>
</dbReference>
<keyword evidence="5 8" id="KW-0238">DNA-binding</keyword>
<dbReference type="InterPro" id="IPR036388">
    <property type="entry name" value="WH-like_DNA-bd_sf"/>
</dbReference>
<dbReference type="InterPro" id="IPR016032">
    <property type="entry name" value="Sig_transdc_resp-reg_C-effctor"/>
</dbReference>
<reference evidence="12" key="1">
    <citation type="submission" date="2016-11" db="EMBL/GenBank/DDBJ databases">
        <authorList>
            <person name="Varghese N."/>
            <person name="Submissions S."/>
        </authorList>
    </citation>
    <scope>NUCLEOTIDE SEQUENCE [LARGE SCALE GENOMIC DNA]</scope>
    <source>
        <strain evidence="12">CGMCC 1.6496</strain>
    </source>
</reference>
<proteinExistence type="predicted"/>
<dbReference type="InterPro" id="IPR011006">
    <property type="entry name" value="CheY-like_superfamily"/>
</dbReference>
<dbReference type="SUPFAM" id="SSF46894">
    <property type="entry name" value="C-terminal effector domain of the bipartite response regulators"/>
    <property type="match status" value="1"/>
</dbReference>
<feature type="domain" description="Response regulatory" evidence="9">
    <location>
        <begin position="3"/>
        <end position="115"/>
    </location>
</feature>
<protein>
    <submittedName>
        <fullName evidence="11">DNA-binding response regulator, OmpR family, contains REC and winged-helix (WHTH) domain</fullName>
    </submittedName>
</protein>
<evidence type="ECO:0000256" key="8">
    <source>
        <dbReference type="PROSITE-ProRule" id="PRU01091"/>
    </source>
</evidence>
<keyword evidence="2 7" id="KW-0597">Phosphoprotein</keyword>
<evidence type="ECO:0000256" key="3">
    <source>
        <dbReference type="ARBA" id="ARBA00023012"/>
    </source>
</evidence>
<feature type="modified residue" description="4-aspartylphosphate" evidence="7">
    <location>
        <position position="52"/>
    </location>
</feature>
<comment type="subcellular location">
    <subcellularLocation>
        <location evidence="1">Cytoplasm</location>
    </subcellularLocation>
</comment>
<evidence type="ECO:0000256" key="6">
    <source>
        <dbReference type="ARBA" id="ARBA00023163"/>
    </source>
</evidence>
<dbReference type="InterPro" id="IPR039420">
    <property type="entry name" value="WalR-like"/>
</dbReference>